<comment type="caution">
    <text evidence="2">The sequence shown here is derived from an EMBL/GenBank/DDBJ whole genome shotgun (WGS) entry which is preliminary data.</text>
</comment>
<proteinExistence type="predicted"/>
<dbReference type="Proteomes" id="UP000238479">
    <property type="component" value="Chromosome 7"/>
</dbReference>
<accession>A0A2P6P3S8</accession>
<dbReference type="EMBL" id="PDCK01000045">
    <property type="protein sequence ID" value="PRQ16586.1"/>
    <property type="molecule type" value="Genomic_DNA"/>
</dbReference>
<evidence type="ECO:0000313" key="3">
    <source>
        <dbReference type="Proteomes" id="UP000238479"/>
    </source>
</evidence>
<dbReference type="AlphaFoldDB" id="A0A2P6P3S8"/>
<feature type="compositionally biased region" description="Basic and acidic residues" evidence="1">
    <location>
        <begin position="148"/>
        <end position="161"/>
    </location>
</feature>
<protein>
    <submittedName>
        <fullName evidence="2">Putative transcription factor interactor and regulator CCHC(Zn) family</fullName>
    </submittedName>
</protein>
<gene>
    <name evidence="2" type="ORF">RchiOBHm_Chr7g0185821</name>
</gene>
<evidence type="ECO:0000313" key="2">
    <source>
        <dbReference type="EMBL" id="PRQ16586.1"/>
    </source>
</evidence>
<feature type="region of interest" description="Disordered" evidence="1">
    <location>
        <begin position="58"/>
        <end position="97"/>
    </location>
</feature>
<name>A0A2P6P3S8_ROSCH</name>
<feature type="region of interest" description="Disordered" evidence="1">
    <location>
        <begin position="131"/>
        <end position="161"/>
    </location>
</feature>
<dbReference type="Gramene" id="PRQ16586">
    <property type="protein sequence ID" value="PRQ16586"/>
    <property type="gene ID" value="RchiOBHm_Chr7g0185821"/>
</dbReference>
<reference evidence="2 3" key="1">
    <citation type="journal article" date="2018" name="Nat. Genet.">
        <title>The Rosa genome provides new insights in the design of modern roses.</title>
        <authorList>
            <person name="Bendahmane M."/>
        </authorList>
    </citation>
    <scope>NUCLEOTIDE SEQUENCE [LARGE SCALE GENOMIC DNA]</scope>
    <source>
        <strain evidence="3">cv. Old Blush</strain>
    </source>
</reference>
<sequence>MATSKLVASTWVFTPRPSNPSGYAPKPLACFLCRGPHRVNECPHKTALSALQAHIQSKEIEDQQEPEEEPGHMGALRFLGAVEKQPRSPKKSQAKGLMFVDGSINGKGAKSVGVEVGEGCGPHESCELKGFTHNGPISRGITQVGSLAREDRPRSCSDGRL</sequence>
<organism evidence="2 3">
    <name type="scientific">Rosa chinensis</name>
    <name type="common">China rose</name>
    <dbReference type="NCBI Taxonomy" id="74649"/>
    <lineage>
        <taxon>Eukaryota</taxon>
        <taxon>Viridiplantae</taxon>
        <taxon>Streptophyta</taxon>
        <taxon>Embryophyta</taxon>
        <taxon>Tracheophyta</taxon>
        <taxon>Spermatophyta</taxon>
        <taxon>Magnoliopsida</taxon>
        <taxon>eudicotyledons</taxon>
        <taxon>Gunneridae</taxon>
        <taxon>Pentapetalae</taxon>
        <taxon>rosids</taxon>
        <taxon>fabids</taxon>
        <taxon>Rosales</taxon>
        <taxon>Rosaceae</taxon>
        <taxon>Rosoideae</taxon>
        <taxon>Rosoideae incertae sedis</taxon>
        <taxon>Rosa</taxon>
    </lineage>
</organism>
<keyword evidence="3" id="KW-1185">Reference proteome</keyword>
<evidence type="ECO:0000256" key="1">
    <source>
        <dbReference type="SAM" id="MobiDB-lite"/>
    </source>
</evidence>